<proteinExistence type="predicted"/>
<keyword evidence="1" id="KW-0812">Transmembrane</keyword>
<evidence type="ECO:0000313" key="4">
    <source>
        <dbReference type="Proteomes" id="UP001059546"/>
    </source>
</evidence>
<gene>
    <name evidence="2" type="ORF">GPU96_02g02510</name>
    <name evidence="3" type="ORF">PFJ87_02g00320</name>
</gene>
<name>A0A9Q9C1V0_ENCHE</name>
<organism evidence="2 4">
    <name type="scientific">Encephalitozoon hellem</name>
    <name type="common">Microsporidian parasite</name>
    <dbReference type="NCBI Taxonomy" id="27973"/>
    <lineage>
        <taxon>Eukaryota</taxon>
        <taxon>Fungi</taxon>
        <taxon>Fungi incertae sedis</taxon>
        <taxon>Microsporidia</taxon>
        <taxon>Unikaryonidae</taxon>
        <taxon>Encephalitozoon</taxon>
    </lineage>
</organism>
<sequence>MRNKPGLLPKWLFIYTMAKTAYILVAHKDYLNIISPWNPGSAYTYLAFLLGISRLLASRNATKIGFYSAIAGSFLAEGVFFIYSGFQGVYPIQRVIVETFLALFTVGWMIFLYPYYLLEDSESREKLKDKSAKHQ</sequence>
<dbReference type="Proteomes" id="UP001217963">
    <property type="component" value="Chromosome II"/>
</dbReference>
<keyword evidence="1" id="KW-0472">Membrane</keyword>
<reference evidence="3 5" key="2">
    <citation type="submission" date="2023-02" db="EMBL/GenBank/DDBJ databases">
        <title>Encephalitozoon hellem ATCC 50451 complete genome.</title>
        <authorList>
            <person name="Mascarenhas dos Santos A.C."/>
            <person name="Julian A.T."/>
            <person name="Pombert J.-F."/>
        </authorList>
    </citation>
    <scope>NUCLEOTIDE SEQUENCE [LARGE SCALE GENOMIC DNA]</scope>
    <source>
        <strain evidence="3 5">ATCC 50451</strain>
    </source>
</reference>
<evidence type="ECO:0000313" key="2">
    <source>
        <dbReference type="EMBL" id="UTX42541.1"/>
    </source>
</evidence>
<keyword evidence="1" id="KW-1133">Transmembrane helix</keyword>
<feature type="transmembrane region" description="Helical" evidence="1">
    <location>
        <begin position="95"/>
        <end position="118"/>
    </location>
</feature>
<protein>
    <recommendedName>
        <fullName evidence="6">Transmembrane protein</fullName>
    </recommendedName>
</protein>
<dbReference type="EMBL" id="CP075148">
    <property type="protein sequence ID" value="UTX42541.1"/>
    <property type="molecule type" value="Genomic_DNA"/>
</dbReference>
<reference evidence="2" key="1">
    <citation type="submission" date="2021-05" db="EMBL/GenBank/DDBJ databases">
        <title>Encephalitozoon hellem ATCC 50604 Complete Genome.</title>
        <authorList>
            <person name="Mascarenhas dos Santos A.C."/>
            <person name="Julian A.T."/>
            <person name="Pombert J.-F."/>
        </authorList>
    </citation>
    <scope>NUCLEOTIDE SEQUENCE</scope>
    <source>
        <strain evidence="2">ATCC 50604</strain>
    </source>
</reference>
<feature type="transmembrane region" description="Helical" evidence="1">
    <location>
        <begin position="37"/>
        <end position="57"/>
    </location>
</feature>
<dbReference type="AlphaFoldDB" id="A0A9Q9C1V0"/>
<dbReference type="Proteomes" id="UP001059546">
    <property type="component" value="Chromosome II"/>
</dbReference>
<feature type="transmembrane region" description="Helical" evidence="1">
    <location>
        <begin position="64"/>
        <end position="83"/>
    </location>
</feature>
<feature type="transmembrane region" description="Helical" evidence="1">
    <location>
        <begin position="7"/>
        <end position="25"/>
    </location>
</feature>
<evidence type="ECO:0000256" key="1">
    <source>
        <dbReference type="SAM" id="Phobius"/>
    </source>
</evidence>
<dbReference type="OrthoDB" id="2191630at2759"/>
<evidence type="ECO:0000313" key="5">
    <source>
        <dbReference type="Proteomes" id="UP001217963"/>
    </source>
</evidence>
<evidence type="ECO:0000313" key="3">
    <source>
        <dbReference type="EMBL" id="WEL37996.1"/>
    </source>
</evidence>
<keyword evidence="5" id="KW-1185">Reference proteome</keyword>
<accession>A0A9Q9C1V0</accession>
<evidence type="ECO:0008006" key="6">
    <source>
        <dbReference type="Google" id="ProtNLM"/>
    </source>
</evidence>
<dbReference type="EMBL" id="CP119063">
    <property type="protein sequence ID" value="WEL37996.1"/>
    <property type="molecule type" value="Genomic_DNA"/>
</dbReference>